<keyword evidence="2 3" id="KW-0802">TPR repeat</keyword>
<feature type="repeat" description="TPR" evidence="3">
    <location>
        <begin position="197"/>
        <end position="230"/>
    </location>
</feature>
<proteinExistence type="predicted"/>
<dbReference type="EMBL" id="BARH01000007">
    <property type="protein sequence ID" value="GAC90694.1"/>
    <property type="molecule type" value="Genomic_DNA"/>
</dbReference>
<dbReference type="SMART" id="SM00028">
    <property type="entry name" value="TPR"/>
    <property type="match status" value="5"/>
</dbReference>
<sequence>MVYFLSVKEINMEGSMKKHLQKRVGKVIPFIQDGTYFFNKGVTYYRRRDLRKAKAYLQRAVQLEPEQSTFACQLAIVLSELGEYAQSNEWLLRIIEQDDDLAECFYFLANNYAHLGLFGEATKYAEQYMEREPDGEFAEYTLDLLDILTIEQDDDEWLNYDEMLMKQEQARTLLEKGEFQEAIALFEEMIKEHPEHWAAYNNLALAYFYQGNVGKAKQTIEYILKQNPGNLHALCNDAVFSYYLQEQERLFSLIQSLQRVHPISSEHRYKLGVTFAIVGRYDLAFQWLRQLQRRGFEGDAPFYYWYAYAAYHMGYRMLAESMWKKFIALHPDKKGSEPWRYREQTIEHIQSLFAKQDIASSLYALYLIGKSFIASDCPFPKQSWSHPFLQEWSDYVYGYEHEPSAHVVDAHRIVTLLIQHNGFEYEPLYIAWFSFFVEAIKEIDSFSNHEGWAAAFEYMFRKRRGERVTQRMLAERYGVSVATIGKYVKVMKQKWHG</sequence>
<reference evidence="5" key="1">
    <citation type="journal article" date="2013" name="Genome">
        <title>Draft Genome Sequence of a Thermophilic Member of the Bacillaceae, Anoxybacillus flavithermus Strain Kn10, Isolated from the Kan-nawa Hot Spring in Japan.</title>
        <authorList>
            <person name="Matsutani M."/>
            <person name="Shirakihara Y."/>
            <person name="Imada K."/>
            <person name="Yakushi T."/>
            <person name="Matsushita K."/>
        </authorList>
    </citation>
    <scope>NUCLEOTIDE SEQUENCE [LARGE SCALE GENOMIC DNA]</scope>
    <source>
        <strain evidence="5">NBRC 109594</strain>
    </source>
</reference>
<evidence type="ECO:0000313" key="5">
    <source>
        <dbReference type="Proteomes" id="UP000013057"/>
    </source>
</evidence>
<dbReference type="InterPro" id="IPR036915">
    <property type="entry name" value="Cyclin-like_sf"/>
</dbReference>
<accession>R4G0I4</accession>
<dbReference type="PROSITE" id="PS50005">
    <property type="entry name" value="TPR"/>
    <property type="match status" value="3"/>
</dbReference>
<comment type="caution">
    <text evidence="4">The sequence shown here is derived from an EMBL/GenBank/DDBJ whole genome shotgun (WGS) entry which is preliminary data.</text>
</comment>
<dbReference type="AlphaFoldDB" id="R4G0I4"/>
<feature type="repeat" description="TPR" evidence="3">
    <location>
        <begin position="163"/>
        <end position="196"/>
    </location>
</feature>
<dbReference type="InterPro" id="IPR013105">
    <property type="entry name" value="TPR_2"/>
</dbReference>
<dbReference type="InterPro" id="IPR011990">
    <property type="entry name" value="TPR-like_helical_dom_sf"/>
</dbReference>
<evidence type="ECO:0000256" key="2">
    <source>
        <dbReference type="ARBA" id="ARBA00022803"/>
    </source>
</evidence>
<organism evidence="4 5">
    <name type="scientific">Anoxybacillus flavithermus NBRC 109594</name>
    <dbReference type="NCBI Taxonomy" id="1315967"/>
    <lineage>
        <taxon>Bacteria</taxon>
        <taxon>Bacillati</taxon>
        <taxon>Bacillota</taxon>
        <taxon>Bacilli</taxon>
        <taxon>Bacillales</taxon>
        <taxon>Anoxybacillaceae</taxon>
        <taxon>Anoxybacillus</taxon>
    </lineage>
</organism>
<evidence type="ECO:0000256" key="1">
    <source>
        <dbReference type="ARBA" id="ARBA00022737"/>
    </source>
</evidence>
<evidence type="ECO:0000256" key="3">
    <source>
        <dbReference type="PROSITE-ProRule" id="PRU00339"/>
    </source>
</evidence>
<dbReference type="InterPro" id="IPR019734">
    <property type="entry name" value="TPR_rpt"/>
</dbReference>
<dbReference type="Gene3D" id="1.25.40.10">
    <property type="entry name" value="Tetratricopeptide repeat domain"/>
    <property type="match status" value="2"/>
</dbReference>
<feature type="repeat" description="TPR" evidence="3">
    <location>
        <begin position="34"/>
        <end position="67"/>
    </location>
</feature>
<dbReference type="PANTHER" id="PTHR45586:SF1">
    <property type="entry name" value="LIPOPOLYSACCHARIDE ASSEMBLY PROTEIN B"/>
    <property type="match status" value="1"/>
</dbReference>
<dbReference type="Pfam" id="PF07719">
    <property type="entry name" value="TPR_2"/>
    <property type="match status" value="1"/>
</dbReference>
<evidence type="ECO:0000313" key="4">
    <source>
        <dbReference type="EMBL" id="GAC90694.1"/>
    </source>
</evidence>
<gene>
    <name evidence="4" type="ORF">KN10_1130</name>
</gene>
<dbReference type="SUPFAM" id="SSF48452">
    <property type="entry name" value="TPR-like"/>
    <property type="match status" value="2"/>
</dbReference>
<dbReference type="Pfam" id="PF14559">
    <property type="entry name" value="TPR_19"/>
    <property type="match status" value="1"/>
</dbReference>
<dbReference type="Proteomes" id="UP000013057">
    <property type="component" value="Unassembled WGS sequence"/>
</dbReference>
<dbReference type="SUPFAM" id="SSF47954">
    <property type="entry name" value="Cyclin-like"/>
    <property type="match status" value="1"/>
</dbReference>
<name>R4G0I4_9BACL</name>
<dbReference type="InterPro" id="IPR051012">
    <property type="entry name" value="CellSynth/LPSAsmb/PSIAsmb"/>
</dbReference>
<protein>
    <submittedName>
        <fullName evidence="4">TPR-repeat-containing protein</fullName>
    </submittedName>
</protein>
<keyword evidence="1" id="KW-0677">Repeat</keyword>
<dbReference type="PANTHER" id="PTHR45586">
    <property type="entry name" value="TPR REPEAT-CONTAINING PROTEIN PA4667"/>
    <property type="match status" value="1"/>
</dbReference>